<accession>A0ABQ8S6N1</accession>
<organism evidence="1 2">
    <name type="scientific">Periplaneta americana</name>
    <name type="common">American cockroach</name>
    <name type="synonym">Blatta americana</name>
    <dbReference type="NCBI Taxonomy" id="6978"/>
    <lineage>
        <taxon>Eukaryota</taxon>
        <taxon>Metazoa</taxon>
        <taxon>Ecdysozoa</taxon>
        <taxon>Arthropoda</taxon>
        <taxon>Hexapoda</taxon>
        <taxon>Insecta</taxon>
        <taxon>Pterygota</taxon>
        <taxon>Neoptera</taxon>
        <taxon>Polyneoptera</taxon>
        <taxon>Dictyoptera</taxon>
        <taxon>Blattodea</taxon>
        <taxon>Blattoidea</taxon>
        <taxon>Blattidae</taxon>
        <taxon>Blattinae</taxon>
        <taxon>Periplaneta</taxon>
    </lineage>
</organism>
<comment type="caution">
    <text evidence="1">The sequence shown here is derived from an EMBL/GenBank/DDBJ whole genome shotgun (WGS) entry which is preliminary data.</text>
</comment>
<dbReference type="EMBL" id="JAJSOF020000033">
    <property type="protein sequence ID" value="KAJ4429557.1"/>
    <property type="molecule type" value="Genomic_DNA"/>
</dbReference>
<evidence type="ECO:0000313" key="2">
    <source>
        <dbReference type="Proteomes" id="UP001148838"/>
    </source>
</evidence>
<name>A0ABQ8S6N1_PERAM</name>
<reference evidence="1 2" key="1">
    <citation type="journal article" date="2022" name="Allergy">
        <title>Genome assembly and annotation of Periplaneta americana reveal a comprehensive cockroach allergen profile.</title>
        <authorList>
            <person name="Wang L."/>
            <person name="Xiong Q."/>
            <person name="Saelim N."/>
            <person name="Wang L."/>
            <person name="Nong W."/>
            <person name="Wan A.T."/>
            <person name="Shi M."/>
            <person name="Liu X."/>
            <person name="Cao Q."/>
            <person name="Hui J.H.L."/>
            <person name="Sookrung N."/>
            <person name="Leung T.F."/>
            <person name="Tungtrongchitr A."/>
            <person name="Tsui S.K.W."/>
        </authorList>
    </citation>
    <scope>NUCLEOTIDE SEQUENCE [LARGE SCALE GENOMIC DNA]</scope>
    <source>
        <strain evidence="1">PWHHKU_190912</strain>
    </source>
</reference>
<keyword evidence="2" id="KW-1185">Reference proteome</keyword>
<gene>
    <name evidence="1" type="ORF">ANN_21726</name>
</gene>
<protein>
    <submittedName>
        <fullName evidence="1">Uncharacterized protein</fullName>
    </submittedName>
</protein>
<dbReference type="Proteomes" id="UP001148838">
    <property type="component" value="Unassembled WGS sequence"/>
</dbReference>
<sequence>MKRVPISTRSRKTNTLETNIRTNGGNFFIDDIKMQLCMLNIPAYEKALQVLRGKRNVIWSEFYVTDAMTTTD</sequence>
<proteinExistence type="predicted"/>
<evidence type="ECO:0000313" key="1">
    <source>
        <dbReference type="EMBL" id="KAJ4429557.1"/>
    </source>
</evidence>